<proteinExistence type="inferred from homology"/>
<keyword evidence="3 5" id="KW-0521">NADP</keyword>
<dbReference type="EC" id="1.-.-.-" evidence="5"/>
<keyword evidence="1 5" id="KW-0285">Flavoprotein</keyword>
<dbReference type="CDD" id="cd02148">
    <property type="entry name" value="RutE-like"/>
    <property type="match status" value="1"/>
</dbReference>
<dbReference type="EMBL" id="JAXCLA010000002">
    <property type="protein sequence ID" value="MDY0744308.1"/>
    <property type="molecule type" value="Genomic_DNA"/>
</dbReference>
<gene>
    <name evidence="7" type="ORF">SNE35_07315</name>
</gene>
<organism evidence="7 8">
    <name type="scientific">Roseateles agri</name>
    <dbReference type="NCBI Taxonomy" id="3098619"/>
    <lineage>
        <taxon>Bacteria</taxon>
        <taxon>Pseudomonadati</taxon>
        <taxon>Pseudomonadota</taxon>
        <taxon>Betaproteobacteria</taxon>
        <taxon>Burkholderiales</taxon>
        <taxon>Sphaerotilaceae</taxon>
        <taxon>Roseateles</taxon>
    </lineage>
</organism>
<comment type="similarity">
    <text evidence="5">Belongs to the nitroreductase family. HadB/RutE subfamily.</text>
</comment>
<evidence type="ECO:0000256" key="4">
    <source>
        <dbReference type="ARBA" id="ARBA00023002"/>
    </source>
</evidence>
<dbReference type="Pfam" id="PF00881">
    <property type="entry name" value="Nitroreductase"/>
    <property type="match status" value="1"/>
</dbReference>
<keyword evidence="4 5" id="KW-0560">Oxidoreductase</keyword>
<sequence>MTAEALSPQALDQLFRTARTFNKFSDRPVDEATLRQLHELWKWGPTAMNSQPARVVFVQSAEAKEKLKPTLSAGNVDKTMAAPVTAIVAYDSRFYDQLATQFPAAPGAGARFEADPQGALQNALRGSTLQGAYLILAARALGLDCGPMGGFDASKLDAAFFPDGQWRSNFLVNIGWGDPSGNRPRGPRLSFEDAVRIV</sequence>
<evidence type="ECO:0000256" key="2">
    <source>
        <dbReference type="ARBA" id="ARBA00022643"/>
    </source>
</evidence>
<evidence type="ECO:0000256" key="1">
    <source>
        <dbReference type="ARBA" id="ARBA00022630"/>
    </source>
</evidence>
<evidence type="ECO:0000256" key="5">
    <source>
        <dbReference type="HAMAP-Rule" id="MF_01204"/>
    </source>
</evidence>
<dbReference type="SUPFAM" id="SSF55469">
    <property type="entry name" value="FMN-dependent nitroreductase-like"/>
    <property type="match status" value="1"/>
</dbReference>
<accession>A0ABU5DDF2</accession>
<dbReference type="InterPro" id="IPR029479">
    <property type="entry name" value="Nitroreductase"/>
</dbReference>
<dbReference type="InterPro" id="IPR050461">
    <property type="entry name" value="Nitroreductase_HadB/RutE"/>
</dbReference>
<dbReference type="Proteomes" id="UP001285263">
    <property type="component" value="Unassembled WGS sequence"/>
</dbReference>
<dbReference type="HAMAP" id="MF_01204">
    <property type="entry name" value="Oxidoreductase_RutE_HadB"/>
    <property type="match status" value="1"/>
</dbReference>
<dbReference type="RefSeq" id="WP_320422203.1">
    <property type="nucleotide sequence ID" value="NZ_JAXCLA010000002.1"/>
</dbReference>
<comment type="cofactor">
    <cofactor evidence="5">
        <name>FMN</name>
        <dbReference type="ChEBI" id="CHEBI:58210"/>
    </cofactor>
</comment>
<dbReference type="InterPro" id="IPR023936">
    <property type="entry name" value="RutE-like"/>
</dbReference>
<keyword evidence="2 5" id="KW-0288">FMN</keyword>
<comment type="caution">
    <text evidence="7">The sequence shown here is derived from an EMBL/GenBank/DDBJ whole genome shotgun (WGS) entry which is preliminary data.</text>
</comment>
<dbReference type="NCBIfam" id="NF003768">
    <property type="entry name" value="PRK05365.1"/>
    <property type="match status" value="1"/>
</dbReference>
<dbReference type="PANTHER" id="PTHR43543:SF1">
    <property type="entry name" value="MALONIC SEMIALDEHYDE REDUCTASE RUTE-RELATED"/>
    <property type="match status" value="1"/>
</dbReference>
<dbReference type="PANTHER" id="PTHR43543">
    <property type="entry name" value="MALONIC SEMIALDEHYDE REDUCTASE RUTE-RELATED"/>
    <property type="match status" value="1"/>
</dbReference>
<keyword evidence="8" id="KW-1185">Reference proteome</keyword>
<evidence type="ECO:0000259" key="6">
    <source>
        <dbReference type="Pfam" id="PF00881"/>
    </source>
</evidence>
<evidence type="ECO:0000256" key="3">
    <source>
        <dbReference type="ARBA" id="ARBA00022857"/>
    </source>
</evidence>
<name>A0ABU5DDF2_9BURK</name>
<dbReference type="InterPro" id="IPR000415">
    <property type="entry name" value="Nitroreductase-like"/>
</dbReference>
<dbReference type="Gene3D" id="3.40.109.10">
    <property type="entry name" value="NADH Oxidase"/>
    <property type="match status" value="1"/>
</dbReference>
<evidence type="ECO:0000313" key="8">
    <source>
        <dbReference type="Proteomes" id="UP001285263"/>
    </source>
</evidence>
<protein>
    <recommendedName>
        <fullName evidence="5">Putative NADH dehydrogenase/NAD(P)H nitroreductase SNE35_07315</fullName>
        <ecNumber evidence="5">1.-.-.-</ecNumber>
    </recommendedName>
</protein>
<keyword evidence="5" id="KW-0520">NAD</keyword>
<reference evidence="7 8" key="1">
    <citation type="submission" date="2023-11" db="EMBL/GenBank/DDBJ databases">
        <title>Paucibacter sp. nov., isolated from fresh soil in Korea.</title>
        <authorList>
            <person name="Le N.T.T."/>
        </authorList>
    </citation>
    <scope>NUCLEOTIDE SEQUENCE [LARGE SCALE GENOMIC DNA]</scope>
    <source>
        <strain evidence="7 8">R3-3</strain>
    </source>
</reference>
<feature type="domain" description="Nitroreductase" evidence="6">
    <location>
        <begin position="19"/>
        <end position="176"/>
    </location>
</feature>
<evidence type="ECO:0000313" key="7">
    <source>
        <dbReference type="EMBL" id="MDY0744308.1"/>
    </source>
</evidence>
<dbReference type="GO" id="GO:0035527">
    <property type="term" value="F:3-hydroxypropionate dehydrogenase (NADP+) activity"/>
    <property type="evidence" value="ECO:0007669"/>
    <property type="project" value="UniProtKB-EC"/>
</dbReference>